<evidence type="ECO:0000313" key="3">
    <source>
        <dbReference type="WBParaSite" id="maker-unitig_42233-snap-gene-0.0-mRNA-1"/>
    </source>
</evidence>
<dbReference type="WBParaSite" id="maker-unitig_42233-snap-gene-0.0-mRNA-1">
    <property type="protein sequence ID" value="maker-unitig_42233-snap-gene-0.0-mRNA-1"/>
    <property type="gene ID" value="maker-unitig_42233-snap-gene-0.0"/>
</dbReference>
<organism evidence="2 3">
    <name type="scientific">Macrostomum lignano</name>
    <dbReference type="NCBI Taxonomy" id="282301"/>
    <lineage>
        <taxon>Eukaryota</taxon>
        <taxon>Metazoa</taxon>
        <taxon>Spiralia</taxon>
        <taxon>Lophotrochozoa</taxon>
        <taxon>Platyhelminthes</taxon>
        <taxon>Rhabditophora</taxon>
        <taxon>Macrostomorpha</taxon>
        <taxon>Macrostomida</taxon>
        <taxon>Macrostomidae</taxon>
        <taxon>Macrostomum</taxon>
    </lineage>
</organism>
<sequence length="66" mass="7127">HRQGAGPSLLHSARPRRHQPSRKAVRPFAPKMDHVARRGTDEKGAATCRAPRCATGATTMVAQSQV</sequence>
<evidence type="ECO:0000313" key="2">
    <source>
        <dbReference type="Proteomes" id="UP000095280"/>
    </source>
</evidence>
<dbReference type="AlphaFoldDB" id="A0A1I8FPH7"/>
<feature type="compositionally biased region" description="Basic and acidic residues" evidence="1">
    <location>
        <begin position="31"/>
        <end position="44"/>
    </location>
</feature>
<feature type="region of interest" description="Disordered" evidence="1">
    <location>
        <begin position="1"/>
        <end position="44"/>
    </location>
</feature>
<protein>
    <submittedName>
        <fullName evidence="3">Clade I nitrous oxide reductase</fullName>
    </submittedName>
</protein>
<reference evidence="3" key="1">
    <citation type="submission" date="2016-11" db="UniProtKB">
        <authorList>
            <consortium name="WormBaseParasite"/>
        </authorList>
    </citation>
    <scope>IDENTIFICATION</scope>
</reference>
<keyword evidence="2" id="KW-1185">Reference proteome</keyword>
<dbReference type="Proteomes" id="UP000095280">
    <property type="component" value="Unplaced"/>
</dbReference>
<evidence type="ECO:0000256" key="1">
    <source>
        <dbReference type="SAM" id="MobiDB-lite"/>
    </source>
</evidence>
<feature type="compositionally biased region" description="Basic residues" evidence="1">
    <location>
        <begin position="13"/>
        <end position="25"/>
    </location>
</feature>
<proteinExistence type="predicted"/>
<accession>A0A1I8FPH7</accession>
<name>A0A1I8FPH7_9PLAT</name>